<dbReference type="STRING" id="1276920.ADIAG_02367"/>
<dbReference type="EMBL" id="AOCK01000006">
    <property type="protein sequence ID" value="EMQ98349.1"/>
    <property type="molecule type" value="Genomic_DNA"/>
</dbReference>
<proteinExistence type="predicted"/>
<dbReference type="PATRIC" id="fig|1276920.7.peg.2371"/>
<evidence type="ECO:0000313" key="2">
    <source>
        <dbReference type="Proteomes" id="UP000012015"/>
    </source>
</evidence>
<reference evidence="1 2" key="1">
    <citation type="journal article" date="2013" name="Genome Announc.">
        <title>Draft Genome Sequence of Arthrobacter gangotriensis Strain Lz1yT, Isolated from a Penguin Rookery Soil Sample Collected in Antarctica, near the Indian Station Dakshin Gangotri.</title>
        <authorList>
            <person name="Shivaji S."/>
            <person name="Ara S."/>
            <person name="Bandi S."/>
            <person name="Singh A."/>
            <person name="Kumar Pinnaka A."/>
        </authorList>
    </citation>
    <scope>NUCLEOTIDE SEQUENCE [LARGE SCALE GENOMIC DNA]</scope>
    <source>
        <strain evidence="1 2">Lz1y</strain>
    </source>
</reference>
<gene>
    <name evidence="1" type="ORF">ADIAG_02367</name>
</gene>
<name>M7N995_9MICC</name>
<protein>
    <submittedName>
        <fullName evidence="1">Uncharacterized protein</fullName>
    </submittedName>
</protein>
<dbReference type="AlphaFoldDB" id="M7N995"/>
<organism evidence="1 2">
    <name type="scientific">Paeniglutamicibacter gangotriensis Lz1y</name>
    <dbReference type="NCBI Taxonomy" id="1276920"/>
    <lineage>
        <taxon>Bacteria</taxon>
        <taxon>Bacillati</taxon>
        <taxon>Actinomycetota</taxon>
        <taxon>Actinomycetes</taxon>
        <taxon>Micrococcales</taxon>
        <taxon>Micrococcaceae</taxon>
        <taxon>Paeniglutamicibacter</taxon>
    </lineage>
</organism>
<sequence length="129" mass="13825">MADYTTPTGQVRLLIADLAEPPIFDDMILEGYLAMHDYVVGDPDSIKRTGVWRAAADALDAIATSEALTSKKIRTQDLSTDGPAVAAELRKQAAVLRAKADQADAEADSFFEIIPFCSPGGPEGAEARW</sequence>
<dbReference type="Proteomes" id="UP000012015">
    <property type="component" value="Unassembled WGS sequence"/>
</dbReference>
<comment type="caution">
    <text evidence="1">The sequence shown here is derived from an EMBL/GenBank/DDBJ whole genome shotgun (WGS) entry which is preliminary data.</text>
</comment>
<dbReference type="eggNOG" id="ENOG5033IIA">
    <property type="taxonomic scope" value="Bacteria"/>
</dbReference>
<accession>M7N995</accession>
<dbReference type="RefSeq" id="WP_007271547.1">
    <property type="nucleotide sequence ID" value="NZ_AOCK01000006.1"/>
</dbReference>
<keyword evidence="2" id="KW-1185">Reference proteome</keyword>
<evidence type="ECO:0000313" key="1">
    <source>
        <dbReference type="EMBL" id="EMQ98349.1"/>
    </source>
</evidence>